<keyword evidence="2" id="KW-1185">Reference proteome</keyword>
<sequence>MEKPEKIVEELIHQEGVKPEAECISLQTAGSSTSHGLESGEMQASYNGQEELVEDVSIANRDINANELTEEEKPLDHQIDISCSSEKQITLEVERKFIVPADCETLIESLGGTLIEEKHFQDDYYDTEDYSLTIRDYWLRQRDGIWQLKYPPEQRAESSSTSQYCETDSEDQICELLTKVLQSYLGRHDMHVSGIVPVSNIVSSICHNFASFKTKRKSYKIDDIKIDLDMMDFGFNVGEIEIIIHRRSDLSQALSRIDDLASKLGVKEEVSEGKMENFLRTKSSSHYNQLVCLGVLSKKD</sequence>
<dbReference type="Pfam" id="PF01928">
    <property type="entry name" value="CYTH"/>
    <property type="match status" value="1"/>
</dbReference>
<dbReference type="PANTHER" id="PTHR14586">
    <property type="entry name" value="THIAMINE-TRIPHOSPHATASE"/>
    <property type="match status" value="1"/>
</dbReference>
<dbReference type="RefSeq" id="XP_022237508.1">
    <property type="nucleotide sequence ID" value="XM_022381800.1"/>
</dbReference>
<dbReference type="InterPro" id="IPR033469">
    <property type="entry name" value="CYTH-like_dom_sf"/>
</dbReference>
<protein>
    <submittedName>
        <fullName evidence="3 4">Thiamine-triphosphatase-like isoform X1</fullName>
    </submittedName>
</protein>
<evidence type="ECO:0000313" key="3">
    <source>
        <dbReference type="RefSeq" id="XP_013794210.1"/>
    </source>
</evidence>
<name>A0ABM1S1K3_LIMPO</name>
<dbReference type="GeneID" id="106478228"/>
<organism evidence="2 6">
    <name type="scientific">Limulus polyphemus</name>
    <name type="common">Atlantic horseshoe crab</name>
    <dbReference type="NCBI Taxonomy" id="6850"/>
    <lineage>
        <taxon>Eukaryota</taxon>
        <taxon>Metazoa</taxon>
        <taxon>Ecdysozoa</taxon>
        <taxon>Arthropoda</taxon>
        <taxon>Chelicerata</taxon>
        <taxon>Merostomata</taxon>
        <taxon>Xiphosura</taxon>
        <taxon>Limulidae</taxon>
        <taxon>Limulus</taxon>
    </lineage>
</organism>
<evidence type="ECO:0000313" key="6">
    <source>
        <dbReference type="RefSeq" id="XP_022237508.1"/>
    </source>
</evidence>
<feature type="domain" description="CYTH" evidence="1">
    <location>
        <begin position="90"/>
        <end position="282"/>
    </location>
</feature>
<evidence type="ECO:0000313" key="4">
    <source>
        <dbReference type="RefSeq" id="XP_013794219.1"/>
    </source>
</evidence>
<reference evidence="3 4" key="1">
    <citation type="submission" date="2025-05" db="UniProtKB">
        <authorList>
            <consortium name="RefSeq"/>
        </authorList>
    </citation>
    <scope>IDENTIFICATION</scope>
    <source>
        <tissue evidence="3 4">Muscle</tissue>
    </source>
</reference>
<dbReference type="RefSeq" id="XP_013794219.1">
    <property type="nucleotide sequence ID" value="XM_013938765.2"/>
</dbReference>
<evidence type="ECO:0000259" key="1">
    <source>
        <dbReference type="PROSITE" id="PS51707"/>
    </source>
</evidence>
<dbReference type="Gene3D" id="2.40.320.10">
    <property type="entry name" value="Hypothetical Protein Pfu-838710-001"/>
    <property type="match status" value="1"/>
</dbReference>
<accession>A0ABM1S1K3</accession>
<dbReference type="RefSeq" id="XP_013794210.1">
    <property type="nucleotide sequence ID" value="XM_013938756.2"/>
</dbReference>
<evidence type="ECO:0000313" key="5">
    <source>
        <dbReference type="RefSeq" id="XP_022237503.1"/>
    </source>
</evidence>
<dbReference type="InterPro" id="IPR039582">
    <property type="entry name" value="THTPA"/>
</dbReference>
<dbReference type="SMART" id="SM01118">
    <property type="entry name" value="CYTH"/>
    <property type="match status" value="1"/>
</dbReference>
<dbReference type="PANTHER" id="PTHR14586:SF1">
    <property type="entry name" value="THIAMINE-TRIPHOSPHATASE"/>
    <property type="match status" value="1"/>
</dbReference>
<evidence type="ECO:0000313" key="2">
    <source>
        <dbReference type="Proteomes" id="UP000694941"/>
    </source>
</evidence>
<dbReference type="SUPFAM" id="SSF55154">
    <property type="entry name" value="CYTH-like phosphatases"/>
    <property type="match status" value="1"/>
</dbReference>
<gene>
    <name evidence="3 4 5 6" type="primary">LOC106478228</name>
</gene>
<proteinExistence type="predicted"/>
<dbReference type="InterPro" id="IPR023577">
    <property type="entry name" value="CYTH_domain"/>
</dbReference>
<dbReference type="RefSeq" id="XP_022237503.1">
    <property type="nucleotide sequence ID" value="XM_022381795.1"/>
</dbReference>
<dbReference type="PROSITE" id="PS51707">
    <property type="entry name" value="CYTH"/>
    <property type="match status" value="1"/>
</dbReference>
<dbReference type="Proteomes" id="UP000694941">
    <property type="component" value="Unplaced"/>
</dbReference>